<dbReference type="SUPFAM" id="SSF58038">
    <property type="entry name" value="SNARE fusion complex"/>
    <property type="match status" value="2"/>
</dbReference>
<dbReference type="GO" id="GO:0019905">
    <property type="term" value="F:syntaxin binding"/>
    <property type="evidence" value="ECO:0007669"/>
    <property type="project" value="TreeGrafter"/>
</dbReference>
<dbReference type="CDD" id="cd15887">
    <property type="entry name" value="SNARE_SNAP29N"/>
    <property type="match status" value="1"/>
</dbReference>
<sequence>MAGQNYLSDSKNPFFALEDDVDDETFLRSAPPRSQPSSSFATYNSYTNYNNDLEQQRDQLMERKNAIEQRTLQSSKRSISLLRDSEQIGAATAEELMRQREQLEKTEKRLDDINSTLRFSQKHIQGIKSVFGSLKNYLSGKSIDGPPPSSNTLKLSESASPRSLSPSPLSEPLDRVQTNLSNNHPALRIRGLLDEEELPRPSDNVSAILEKNLDEMSGSLARLKGLAVGLTEEIDSQNDLIDSVMDKTEKADITIDRQNKDITRLLKK</sequence>
<dbReference type="InParanoid" id="A0A6J0BEU7"/>
<protein>
    <submittedName>
        <fullName evidence="8">Synaptosomal-associated protein 29</fullName>
    </submittedName>
</protein>
<dbReference type="Gene3D" id="1.20.5.110">
    <property type="match status" value="2"/>
</dbReference>
<keyword evidence="3" id="KW-0653">Protein transport</keyword>
<reference evidence="8" key="1">
    <citation type="submission" date="2025-08" db="UniProtKB">
        <authorList>
            <consortium name="RefSeq"/>
        </authorList>
    </citation>
    <scope>IDENTIFICATION</scope>
    <source>
        <tissue evidence="8">Thorax and Abdomen</tissue>
    </source>
</reference>
<evidence type="ECO:0000259" key="6">
    <source>
        <dbReference type="PROSITE" id="PS50192"/>
    </source>
</evidence>
<dbReference type="OrthoDB" id="18679at2759"/>
<keyword evidence="4" id="KW-0175">Coiled coil</keyword>
<proteinExistence type="inferred from homology"/>
<feature type="compositionally biased region" description="Low complexity" evidence="5">
    <location>
        <begin position="155"/>
        <end position="171"/>
    </location>
</feature>
<dbReference type="Proteomes" id="UP000829291">
    <property type="component" value="Chromosome 3"/>
</dbReference>
<dbReference type="KEGG" id="nlo:107219636"/>
<evidence type="ECO:0000313" key="7">
    <source>
        <dbReference type="Proteomes" id="UP000829291"/>
    </source>
</evidence>
<evidence type="ECO:0000313" key="8">
    <source>
        <dbReference type="RefSeq" id="XP_015513404.1"/>
    </source>
</evidence>
<organism evidence="8">
    <name type="scientific">Neodiprion lecontei</name>
    <name type="common">Redheaded pine sawfly</name>
    <dbReference type="NCBI Taxonomy" id="441921"/>
    <lineage>
        <taxon>Eukaryota</taxon>
        <taxon>Metazoa</taxon>
        <taxon>Ecdysozoa</taxon>
        <taxon>Arthropoda</taxon>
        <taxon>Hexapoda</taxon>
        <taxon>Insecta</taxon>
        <taxon>Pterygota</taxon>
        <taxon>Neoptera</taxon>
        <taxon>Endopterygota</taxon>
        <taxon>Hymenoptera</taxon>
        <taxon>Tenthredinoidea</taxon>
        <taxon>Diprionidae</taxon>
        <taxon>Diprioninae</taxon>
        <taxon>Neodiprion</taxon>
    </lineage>
</organism>
<keyword evidence="2" id="KW-0813">Transport</keyword>
<dbReference type="GO" id="GO:0098793">
    <property type="term" value="C:presynapse"/>
    <property type="evidence" value="ECO:0007669"/>
    <property type="project" value="GOC"/>
</dbReference>
<feature type="region of interest" description="Disordered" evidence="5">
    <location>
        <begin position="140"/>
        <end position="174"/>
    </location>
</feature>
<dbReference type="GO" id="GO:0015031">
    <property type="term" value="P:protein transport"/>
    <property type="evidence" value="ECO:0007669"/>
    <property type="project" value="UniProtKB-KW"/>
</dbReference>
<dbReference type="GO" id="GO:0005484">
    <property type="term" value="F:SNAP receptor activity"/>
    <property type="evidence" value="ECO:0007669"/>
    <property type="project" value="TreeGrafter"/>
</dbReference>
<dbReference type="GO" id="GO:0016082">
    <property type="term" value="P:synaptic vesicle priming"/>
    <property type="evidence" value="ECO:0007669"/>
    <property type="project" value="TreeGrafter"/>
</dbReference>
<feature type="domain" description="T-SNARE coiled-coil homology" evidence="6">
    <location>
        <begin position="65"/>
        <end position="127"/>
    </location>
</feature>
<keyword evidence="7" id="KW-1185">Reference proteome</keyword>
<dbReference type="SMART" id="SM00397">
    <property type="entry name" value="t_SNARE"/>
    <property type="match status" value="2"/>
</dbReference>
<dbReference type="GO" id="GO:0031629">
    <property type="term" value="P:synaptic vesicle fusion to presynaptic active zone membrane"/>
    <property type="evidence" value="ECO:0007669"/>
    <property type="project" value="TreeGrafter"/>
</dbReference>
<feature type="domain" description="T-SNARE coiled-coil homology" evidence="6">
    <location>
        <begin position="211"/>
        <end position="265"/>
    </location>
</feature>
<evidence type="ECO:0000256" key="3">
    <source>
        <dbReference type="ARBA" id="ARBA00022927"/>
    </source>
</evidence>
<dbReference type="InterPro" id="IPR000727">
    <property type="entry name" value="T_SNARE_dom"/>
</dbReference>
<dbReference type="PANTHER" id="PTHR19305">
    <property type="entry name" value="SYNAPTOSOMAL ASSOCIATED PROTEIN"/>
    <property type="match status" value="1"/>
</dbReference>
<feature type="compositionally biased region" description="Low complexity" evidence="5">
    <location>
        <begin position="28"/>
        <end position="39"/>
    </location>
</feature>
<dbReference type="PANTHER" id="PTHR19305:SF9">
    <property type="entry name" value="SYNAPTOSOMAL-ASSOCIATED PROTEIN 29"/>
    <property type="match status" value="1"/>
</dbReference>
<accession>A0A6J0BEU7</accession>
<evidence type="ECO:0000256" key="2">
    <source>
        <dbReference type="ARBA" id="ARBA00022448"/>
    </source>
</evidence>
<dbReference type="RefSeq" id="XP_015513404.1">
    <property type="nucleotide sequence ID" value="XM_015657918.2"/>
</dbReference>
<dbReference type="GeneID" id="107219636"/>
<gene>
    <name evidence="8" type="primary">LOC107219636</name>
</gene>
<dbReference type="FunFam" id="1.20.5.110:FF:000041">
    <property type="entry name" value="Synaptosomal-associated protein 29"/>
    <property type="match status" value="1"/>
</dbReference>
<dbReference type="GO" id="GO:0031201">
    <property type="term" value="C:SNARE complex"/>
    <property type="evidence" value="ECO:0007669"/>
    <property type="project" value="TreeGrafter"/>
</dbReference>
<evidence type="ECO:0000256" key="1">
    <source>
        <dbReference type="ARBA" id="ARBA00009480"/>
    </source>
</evidence>
<comment type="similarity">
    <text evidence="1">Belongs to the SNAP-25 family.</text>
</comment>
<dbReference type="AlphaFoldDB" id="A0A6J0BEU7"/>
<name>A0A6J0BEU7_NEOLC</name>
<dbReference type="Pfam" id="PF12352">
    <property type="entry name" value="V-SNARE_C"/>
    <property type="match status" value="1"/>
</dbReference>
<evidence type="ECO:0000256" key="4">
    <source>
        <dbReference type="ARBA" id="ARBA00023054"/>
    </source>
</evidence>
<dbReference type="PROSITE" id="PS50192">
    <property type="entry name" value="T_SNARE"/>
    <property type="match status" value="2"/>
</dbReference>
<feature type="compositionally biased region" description="Polar residues" evidence="5">
    <location>
        <begin position="40"/>
        <end position="53"/>
    </location>
</feature>
<dbReference type="CDD" id="cd15856">
    <property type="entry name" value="SNARE_SNAP29C"/>
    <property type="match status" value="1"/>
</dbReference>
<dbReference type="GO" id="GO:0005886">
    <property type="term" value="C:plasma membrane"/>
    <property type="evidence" value="ECO:0007669"/>
    <property type="project" value="TreeGrafter"/>
</dbReference>
<feature type="region of interest" description="Disordered" evidence="5">
    <location>
        <begin position="26"/>
        <end position="55"/>
    </location>
</feature>
<dbReference type="FunCoup" id="A0A6J0BEU7">
    <property type="interactions" value="847"/>
</dbReference>
<dbReference type="CTD" id="9342"/>
<evidence type="ECO:0000256" key="5">
    <source>
        <dbReference type="SAM" id="MobiDB-lite"/>
    </source>
</evidence>